<proteinExistence type="predicted"/>
<dbReference type="Proteomes" id="UP001597549">
    <property type="component" value="Unassembled WGS sequence"/>
</dbReference>
<protein>
    <recommendedName>
        <fullName evidence="3">TNase-like domain-containing protein</fullName>
    </recommendedName>
</protein>
<organism evidence="1 2">
    <name type="scientific">Flavobacterium ardleyense</name>
    <dbReference type="NCBI Taxonomy" id="2038737"/>
    <lineage>
        <taxon>Bacteria</taxon>
        <taxon>Pseudomonadati</taxon>
        <taxon>Bacteroidota</taxon>
        <taxon>Flavobacteriia</taxon>
        <taxon>Flavobacteriales</taxon>
        <taxon>Flavobacteriaceae</taxon>
        <taxon>Flavobacterium</taxon>
    </lineage>
</organism>
<comment type="caution">
    <text evidence="1">The sequence shown here is derived from an EMBL/GenBank/DDBJ whole genome shotgun (WGS) entry which is preliminary data.</text>
</comment>
<evidence type="ECO:0000313" key="2">
    <source>
        <dbReference type="Proteomes" id="UP001597549"/>
    </source>
</evidence>
<evidence type="ECO:0000313" key="1">
    <source>
        <dbReference type="EMBL" id="MFD2907215.1"/>
    </source>
</evidence>
<name>A0ABW5Z305_9FLAO</name>
<accession>A0ABW5Z305</accession>
<sequence length="175" mass="20501">MKKYFLYLFLLFCLIECRSQNTNLKFENFEFESIFGGQKGDKSNVYCLLGKGFFRTPSSENTDELINSWILNHKNIKIILVSSLIDDNNGNINYCWLEDEYGNTINEFLIKNGCFPGGTMMRPKTLKEEPNDYMSIDESKIKVYIDSKKYEEFIQKIKKAEQFASDNKLGIWNED</sequence>
<dbReference type="RefSeq" id="WP_379803074.1">
    <property type="nucleotide sequence ID" value="NZ_JBHUOL010000002.1"/>
</dbReference>
<reference evidence="2" key="1">
    <citation type="journal article" date="2019" name="Int. J. Syst. Evol. Microbiol.">
        <title>The Global Catalogue of Microorganisms (GCM) 10K type strain sequencing project: providing services to taxonomists for standard genome sequencing and annotation.</title>
        <authorList>
            <consortium name="The Broad Institute Genomics Platform"/>
            <consortium name="The Broad Institute Genome Sequencing Center for Infectious Disease"/>
            <person name="Wu L."/>
            <person name="Ma J."/>
        </authorList>
    </citation>
    <scope>NUCLEOTIDE SEQUENCE [LARGE SCALE GENOMIC DNA]</scope>
    <source>
        <strain evidence="2">KCTC 52644</strain>
    </source>
</reference>
<evidence type="ECO:0008006" key="3">
    <source>
        <dbReference type="Google" id="ProtNLM"/>
    </source>
</evidence>
<dbReference type="EMBL" id="JBHUOL010000002">
    <property type="protein sequence ID" value="MFD2907215.1"/>
    <property type="molecule type" value="Genomic_DNA"/>
</dbReference>
<keyword evidence="2" id="KW-1185">Reference proteome</keyword>
<gene>
    <name evidence="1" type="ORF">ACFSX9_00560</name>
</gene>